<evidence type="ECO:0000313" key="1">
    <source>
        <dbReference type="EMBL" id="PNR28534.1"/>
    </source>
</evidence>
<name>A0A2K1IGY6_PHYPA</name>
<dbReference type="InParanoid" id="A0A2K1IGY6"/>
<reference evidence="2" key="3">
    <citation type="submission" date="2020-12" db="UniProtKB">
        <authorList>
            <consortium name="EnsemblPlants"/>
        </authorList>
    </citation>
    <scope>IDENTIFICATION</scope>
</reference>
<dbReference type="EnsemblPlants" id="Pp3c24_15620V3.1">
    <property type="protein sequence ID" value="Pp3c24_15620V3.1"/>
    <property type="gene ID" value="Pp3c24_15620"/>
</dbReference>
<organism evidence="1">
    <name type="scientific">Physcomitrium patens</name>
    <name type="common">Spreading-leaved earth moss</name>
    <name type="synonym">Physcomitrella patens</name>
    <dbReference type="NCBI Taxonomy" id="3218"/>
    <lineage>
        <taxon>Eukaryota</taxon>
        <taxon>Viridiplantae</taxon>
        <taxon>Streptophyta</taxon>
        <taxon>Embryophyta</taxon>
        <taxon>Bryophyta</taxon>
        <taxon>Bryophytina</taxon>
        <taxon>Bryopsida</taxon>
        <taxon>Funariidae</taxon>
        <taxon>Funariales</taxon>
        <taxon>Funariaceae</taxon>
        <taxon>Physcomitrium</taxon>
    </lineage>
</organism>
<dbReference type="EMBL" id="ABEU02000024">
    <property type="protein sequence ID" value="PNR28534.1"/>
    <property type="molecule type" value="Genomic_DNA"/>
</dbReference>
<protein>
    <submittedName>
        <fullName evidence="1 2">Uncharacterized protein</fullName>
    </submittedName>
</protein>
<reference evidence="1 3" key="1">
    <citation type="journal article" date="2008" name="Science">
        <title>The Physcomitrella genome reveals evolutionary insights into the conquest of land by plants.</title>
        <authorList>
            <person name="Rensing S."/>
            <person name="Lang D."/>
            <person name="Zimmer A."/>
            <person name="Terry A."/>
            <person name="Salamov A."/>
            <person name="Shapiro H."/>
            <person name="Nishiyama T."/>
            <person name="Perroud P.-F."/>
            <person name="Lindquist E."/>
            <person name="Kamisugi Y."/>
            <person name="Tanahashi T."/>
            <person name="Sakakibara K."/>
            <person name="Fujita T."/>
            <person name="Oishi K."/>
            <person name="Shin-I T."/>
            <person name="Kuroki Y."/>
            <person name="Toyoda A."/>
            <person name="Suzuki Y."/>
            <person name="Hashimoto A."/>
            <person name="Yamaguchi K."/>
            <person name="Sugano A."/>
            <person name="Kohara Y."/>
            <person name="Fujiyama A."/>
            <person name="Anterola A."/>
            <person name="Aoki S."/>
            <person name="Ashton N."/>
            <person name="Barbazuk W.B."/>
            <person name="Barker E."/>
            <person name="Bennetzen J."/>
            <person name="Bezanilla M."/>
            <person name="Blankenship R."/>
            <person name="Cho S.H."/>
            <person name="Dutcher S."/>
            <person name="Estelle M."/>
            <person name="Fawcett J.A."/>
            <person name="Gundlach H."/>
            <person name="Hanada K."/>
            <person name="Heyl A."/>
            <person name="Hicks K.A."/>
            <person name="Hugh J."/>
            <person name="Lohr M."/>
            <person name="Mayer K."/>
            <person name="Melkozernov A."/>
            <person name="Murata T."/>
            <person name="Nelson D."/>
            <person name="Pils B."/>
            <person name="Prigge M."/>
            <person name="Reiss B."/>
            <person name="Renner T."/>
            <person name="Rombauts S."/>
            <person name="Rushton P."/>
            <person name="Sanderfoot A."/>
            <person name="Schween G."/>
            <person name="Shiu S.-H."/>
            <person name="Stueber K."/>
            <person name="Theodoulou F.L."/>
            <person name="Tu H."/>
            <person name="Van de Peer Y."/>
            <person name="Verrier P.J."/>
            <person name="Waters E."/>
            <person name="Wood A."/>
            <person name="Yang L."/>
            <person name="Cove D."/>
            <person name="Cuming A."/>
            <person name="Hasebe M."/>
            <person name="Lucas S."/>
            <person name="Mishler D.B."/>
            <person name="Reski R."/>
            <person name="Grigoriev I."/>
            <person name="Quatrano R.S."/>
            <person name="Boore J.L."/>
        </authorList>
    </citation>
    <scope>NUCLEOTIDE SEQUENCE [LARGE SCALE GENOMIC DNA]</scope>
    <source>
        <strain evidence="2 3">cv. Gransden 2004</strain>
    </source>
</reference>
<dbReference type="AlphaFoldDB" id="A0A2K1IGY6"/>
<evidence type="ECO:0000313" key="3">
    <source>
        <dbReference type="Proteomes" id="UP000006727"/>
    </source>
</evidence>
<dbReference type="Gramene" id="Pp3c24_15620V3.1">
    <property type="protein sequence ID" value="Pp3c24_15620V3.1"/>
    <property type="gene ID" value="Pp3c24_15620"/>
</dbReference>
<accession>A0A2K1IGY6</accession>
<reference evidence="1 3" key="2">
    <citation type="journal article" date="2018" name="Plant J.">
        <title>The Physcomitrella patens chromosome-scale assembly reveals moss genome structure and evolution.</title>
        <authorList>
            <person name="Lang D."/>
            <person name="Ullrich K.K."/>
            <person name="Murat F."/>
            <person name="Fuchs J."/>
            <person name="Jenkins J."/>
            <person name="Haas F.B."/>
            <person name="Piednoel M."/>
            <person name="Gundlach H."/>
            <person name="Van Bel M."/>
            <person name="Meyberg R."/>
            <person name="Vives C."/>
            <person name="Morata J."/>
            <person name="Symeonidi A."/>
            <person name="Hiss M."/>
            <person name="Muchero W."/>
            <person name="Kamisugi Y."/>
            <person name="Saleh O."/>
            <person name="Blanc G."/>
            <person name="Decker E.L."/>
            <person name="van Gessel N."/>
            <person name="Grimwood J."/>
            <person name="Hayes R.D."/>
            <person name="Graham S.W."/>
            <person name="Gunter L.E."/>
            <person name="McDaniel S.F."/>
            <person name="Hoernstein S.N.W."/>
            <person name="Larsson A."/>
            <person name="Li F.W."/>
            <person name="Perroud P.F."/>
            <person name="Phillips J."/>
            <person name="Ranjan P."/>
            <person name="Rokshar D.S."/>
            <person name="Rothfels C.J."/>
            <person name="Schneider L."/>
            <person name="Shu S."/>
            <person name="Stevenson D.W."/>
            <person name="Thummler F."/>
            <person name="Tillich M."/>
            <person name="Villarreal Aguilar J.C."/>
            <person name="Widiez T."/>
            <person name="Wong G.K."/>
            <person name="Wymore A."/>
            <person name="Zhang Y."/>
            <person name="Zimmer A.D."/>
            <person name="Quatrano R.S."/>
            <person name="Mayer K.F.X."/>
            <person name="Goodstein D."/>
            <person name="Casacuberta J.M."/>
            <person name="Vandepoele K."/>
            <person name="Reski R."/>
            <person name="Cuming A.C."/>
            <person name="Tuskan G.A."/>
            <person name="Maumus F."/>
            <person name="Salse J."/>
            <person name="Schmutz J."/>
            <person name="Rensing S.A."/>
        </authorList>
    </citation>
    <scope>NUCLEOTIDE SEQUENCE [LARGE SCALE GENOMIC DNA]</scope>
    <source>
        <strain evidence="2 3">cv. Gransden 2004</strain>
    </source>
</reference>
<proteinExistence type="predicted"/>
<sequence>MARILDSHPSDPGASAMEAPKSALLVSYFSMRTEARE</sequence>
<gene>
    <name evidence="1" type="ORF">PHYPA_029126</name>
</gene>
<evidence type="ECO:0000313" key="2">
    <source>
        <dbReference type="EnsemblPlants" id="Pp3c24_15620V3.1"/>
    </source>
</evidence>
<keyword evidence="3" id="KW-1185">Reference proteome</keyword>
<dbReference type="Proteomes" id="UP000006727">
    <property type="component" value="Chromosome 24"/>
</dbReference>